<accession>A0A6A0AP86</accession>
<dbReference type="Proteomes" id="UP000484988">
    <property type="component" value="Unassembled WGS sequence"/>
</dbReference>
<organism evidence="2 3">
    <name type="scientific">Streptomyces pacificus</name>
    <dbReference type="NCBI Taxonomy" id="2705029"/>
    <lineage>
        <taxon>Bacteria</taxon>
        <taxon>Bacillati</taxon>
        <taxon>Actinomycetota</taxon>
        <taxon>Actinomycetes</taxon>
        <taxon>Kitasatosporales</taxon>
        <taxon>Streptomycetaceae</taxon>
        <taxon>Streptomyces</taxon>
    </lineage>
</organism>
<dbReference type="EMBL" id="BLLG01000001">
    <property type="protein sequence ID" value="GFH34295.1"/>
    <property type="molecule type" value="Genomic_DNA"/>
</dbReference>
<comment type="caution">
    <text evidence="2">The sequence shown here is derived from an EMBL/GenBank/DDBJ whole genome shotgun (WGS) entry which is preliminary data.</text>
</comment>
<evidence type="ECO:0000313" key="3">
    <source>
        <dbReference type="Proteomes" id="UP000484988"/>
    </source>
</evidence>
<reference evidence="2 3" key="1">
    <citation type="submission" date="2020-02" db="EMBL/GenBank/DDBJ databases">
        <title>Whole Genome Shotgun Sequence of Streptomyces sp. strain CWH03.</title>
        <authorList>
            <person name="Dohra H."/>
            <person name="Kodani S."/>
            <person name="Yamamura H."/>
        </authorList>
    </citation>
    <scope>NUCLEOTIDE SEQUENCE [LARGE SCALE GENOMIC DNA]</scope>
    <source>
        <strain evidence="2 3">CWH03</strain>
    </source>
</reference>
<feature type="region of interest" description="Disordered" evidence="1">
    <location>
        <begin position="41"/>
        <end position="111"/>
    </location>
</feature>
<sequence length="111" mass="11988">MRVRVNENIKVFSGHKPVRLAAGQEVAGELAAMLLERAPRKVTRLDGEPENGSKSSDQPPASLEDASTAAEVLDWVGDDPDRAAEALEAEEAADKPRSTLVKQLKKIAEQD</sequence>
<proteinExistence type="predicted"/>
<protein>
    <submittedName>
        <fullName evidence="2">Uncharacterized protein</fullName>
    </submittedName>
</protein>
<dbReference type="AlphaFoldDB" id="A0A6A0AP86"/>
<name>A0A6A0AP86_9ACTN</name>
<dbReference type="RefSeq" id="WP_173261069.1">
    <property type="nucleotide sequence ID" value="NZ_BLLG01000001.1"/>
</dbReference>
<evidence type="ECO:0000256" key="1">
    <source>
        <dbReference type="SAM" id="MobiDB-lite"/>
    </source>
</evidence>
<evidence type="ECO:0000313" key="2">
    <source>
        <dbReference type="EMBL" id="GFH34295.1"/>
    </source>
</evidence>
<gene>
    <name evidence="2" type="ORF">SCWH03_05090</name>
</gene>
<keyword evidence="3" id="KW-1185">Reference proteome</keyword>